<dbReference type="InterPro" id="IPR022603">
    <property type="entry name" value="DUF3152"/>
</dbReference>
<keyword evidence="2" id="KW-0812">Transmembrane</keyword>
<accession>A0ABS5TZ91</accession>
<evidence type="ECO:0000256" key="2">
    <source>
        <dbReference type="SAM" id="Phobius"/>
    </source>
</evidence>
<evidence type="ECO:0000313" key="4">
    <source>
        <dbReference type="EMBL" id="MBT0994468.1"/>
    </source>
</evidence>
<feature type="compositionally biased region" description="Basic and acidic residues" evidence="1">
    <location>
        <begin position="1"/>
        <end position="20"/>
    </location>
</feature>
<dbReference type="EMBL" id="JAHBOH010000001">
    <property type="protein sequence ID" value="MBT0994468.1"/>
    <property type="molecule type" value="Genomic_DNA"/>
</dbReference>
<protein>
    <submittedName>
        <fullName evidence="4">DUF3152 domain-containing protein</fullName>
    </submittedName>
</protein>
<feature type="region of interest" description="Disordered" evidence="1">
    <location>
        <begin position="1"/>
        <end position="47"/>
    </location>
</feature>
<dbReference type="Pfam" id="PF11350">
    <property type="entry name" value="DUF3152"/>
    <property type="match status" value="1"/>
</dbReference>
<keyword evidence="5" id="KW-1185">Reference proteome</keyword>
<feature type="domain" description="DUF3152" evidence="3">
    <location>
        <begin position="147"/>
        <end position="308"/>
    </location>
</feature>
<proteinExistence type="predicted"/>
<feature type="compositionally biased region" description="Pro residues" evidence="1">
    <location>
        <begin position="99"/>
        <end position="131"/>
    </location>
</feature>
<evidence type="ECO:0000256" key="1">
    <source>
        <dbReference type="SAM" id="MobiDB-lite"/>
    </source>
</evidence>
<name>A0ABS5TZ91_9CELL</name>
<sequence length="320" mass="33353">MFQRCDDVRVSEPEVRRTGDQEPQPSRVAARPRRSRRPSRGAADARSVRAVALVVAAVLLGGAAAGVVVHERGDGSDETAGAGPSDAGATAPVSSPARTPDPTPTLTPAPTPAPTPTLAPSAPPAPTPTPTGLPRQDRDAGLLSDDVPESASGDLVVVPGSDPGPGTGAVHSVRVEVEDGLDVDAEVFADFVMSTLNDPRGWGADGSLSFARTDEPAEIRVVLASPDLTDAMCAPLLTRGEVSCGRGGHATINFRRWVEAIPEYGNDRWSYRRYVVNHEVGHLLGHPHEQCPGAGELAPVMHQQSYGVAPCVPNPWPALG</sequence>
<feature type="compositionally biased region" description="Basic residues" evidence="1">
    <location>
        <begin position="30"/>
        <end position="39"/>
    </location>
</feature>
<feature type="region of interest" description="Disordered" evidence="1">
    <location>
        <begin position="73"/>
        <end position="168"/>
    </location>
</feature>
<keyword evidence="2" id="KW-1133">Transmembrane helix</keyword>
<feature type="transmembrane region" description="Helical" evidence="2">
    <location>
        <begin position="50"/>
        <end position="69"/>
    </location>
</feature>
<gene>
    <name evidence="4" type="ORF">KIN34_09235</name>
</gene>
<keyword evidence="2" id="KW-0472">Membrane</keyword>
<evidence type="ECO:0000259" key="3">
    <source>
        <dbReference type="Pfam" id="PF11350"/>
    </source>
</evidence>
<dbReference type="SUPFAM" id="SSF55486">
    <property type="entry name" value="Metalloproteases ('zincins'), catalytic domain"/>
    <property type="match status" value="1"/>
</dbReference>
<dbReference type="Proteomes" id="UP000722125">
    <property type="component" value="Unassembled WGS sequence"/>
</dbReference>
<reference evidence="4 5" key="1">
    <citation type="submission" date="2021-05" db="EMBL/GenBank/DDBJ databases">
        <title>Description of Cellulomonas sp. DKR-3 sp. nov.</title>
        <authorList>
            <person name="Dahal R.H."/>
            <person name="Chaudhary D.K."/>
        </authorList>
    </citation>
    <scope>NUCLEOTIDE SEQUENCE [LARGE SCALE GENOMIC DNA]</scope>
    <source>
        <strain evidence="4 5">DKR-3</strain>
    </source>
</reference>
<evidence type="ECO:0000313" key="5">
    <source>
        <dbReference type="Proteomes" id="UP000722125"/>
    </source>
</evidence>
<comment type="caution">
    <text evidence="4">The sequence shown here is derived from an EMBL/GenBank/DDBJ whole genome shotgun (WGS) entry which is preliminary data.</text>
</comment>
<organism evidence="4 5">
    <name type="scientific">Cellulomonas fulva</name>
    <dbReference type="NCBI Taxonomy" id="2835530"/>
    <lineage>
        <taxon>Bacteria</taxon>
        <taxon>Bacillati</taxon>
        <taxon>Actinomycetota</taxon>
        <taxon>Actinomycetes</taxon>
        <taxon>Micrococcales</taxon>
        <taxon>Cellulomonadaceae</taxon>
        <taxon>Cellulomonas</taxon>
    </lineage>
</organism>